<keyword evidence="4" id="KW-1185">Reference proteome</keyword>
<feature type="domain" description="Flavin reductase like" evidence="2">
    <location>
        <begin position="19"/>
        <end position="165"/>
    </location>
</feature>
<dbReference type="GO" id="GO:0010181">
    <property type="term" value="F:FMN binding"/>
    <property type="evidence" value="ECO:0007669"/>
    <property type="project" value="InterPro"/>
</dbReference>
<gene>
    <name evidence="3" type="ORF">SAMN05660299_00355</name>
</gene>
<comment type="similarity">
    <text evidence="1">Belongs to the flavoredoxin family.</text>
</comment>
<dbReference type="STRING" id="349095.SAMN05660299_00355"/>
<dbReference type="PANTHER" id="PTHR43567:SF5">
    <property type="entry name" value="HYPOTHETICAL CYTOSOLIC PROTEIN"/>
    <property type="match status" value="1"/>
</dbReference>
<dbReference type="PANTHER" id="PTHR43567">
    <property type="entry name" value="FLAVOREDOXIN-RELATED-RELATED"/>
    <property type="match status" value="1"/>
</dbReference>
<dbReference type="EMBL" id="FNHQ01000002">
    <property type="protein sequence ID" value="SDM16950.1"/>
    <property type="molecule type" value="Genomic_DNA"/>
</dbReference>
<dbReference type="OrthoDB" id="9791490at2"/>
<proteinExistence type="inferred from homology"/>
<dbReference type="InterPro" id="IPR052174">
    <property type="entry name" value="Flavoredoxin"/>
</dbReference>
<reference evidence="3 4" key="1">
    <citation type="submission" date="2016-10" db="EMBL/GenBank/DDBJ databases">
        <authorList>
            <person name="de Groot N.N."/>
        </authorList>
    </citation>
    <scope>NUCLEOTIDE SEQUENCE [LARGE SCALE GENOMIC DNA]</scope>
    <source>
        <strain evidence="3 4">DSM 16981</strain>
    </source>
</reference>
<organism evidence="3 4">
    <name type="scientific">Megasphaera paucivorans</name>
    <dbReference type="NCBI Taxonomy" id="349095"/>
    <lineage>
        <taxon>Bacteria</taxon>
        <taxon>Bacillati</taxon>
        <taxon>Bacillota</taxon>
        <taxon>Negativicutes</taxon>
        <taxon>Veillonellales</taxon>
        <taxon>Veillonellaceae</taxon>
        <taxon>Megasphaera</taxon>
    </lineage>
</organism>
<dbReference type="RefSeq" id="WP_091647632.1">
    <property type="nucleotide sequence ID" value="NZ_FNHQ01000002.1"/>
</dbReference>
<evidence type="ECO:0000259" key="2">
    <source>
        <dbReference type="Pfam" id="PF01613"/>
    </source>
</evidence>
<dbReference type="InterPro" id="IPR002563">
    <property type="entry name" value="Flavin_Rdtase-like_dom"/>
</dbReference>
<dbReference type="SUPFAM" id="SSF50475">
    <property type="entry name" value="FMN-binding split barrel"/>
    <property type="match status" value="1"/>
</dbReference>
<evidence type="ECO:0000256" key="1">
    <source>
        <dbReference type="ARBA" id="ARBA00038054"/>
    </source>
</evidence>
<dbReference type="Pfam" id="PF01613">
    <property type="entry name" value="Flavin_Reduct"/>
    <property type="match status" value="1"/>
</dbReference>
<protein>
    <submittedName>
        <fullName evidence="3">NADH-FMN oxidoreductase RutF, flavin reductase (DIM6/NTAB) family</fullName>
    </submittedName>
</protein>
<sequence>MALQKVDLNVLTPEVFSVFGTQNALLTAGDKSNSNTMTIGWCGLGRMWNLPSCNVYVRQSRYTFNFIEKYQYFTISVLPRELHDKVTYCGIHSGRDVDKFQQCGLTLQYGIENAPFIAEAEWGIVCKKLYAQDLKPESVIDERVFKSYAAEGWHRMYIGEVLELYMK</sequence>
<name>A0A1G9R1H2_9FIRM</name>
<evidence type="ECO:0000313" key="4">
    <source>
        <dbReference type="Proteomes" id="UP000199309"/>
    </source>
</evidence>
<accession>A0A1G9R1H2</accession>
<evidence type="ECO:0000313" key="3">
    <source>
        <dbReference type="EMBL" id="SDM16950.1"/>
    </source>
</evidence>
<dbReference type="AlphaFoldDB" id="A0A1G9R1H2"/>
<dbReference type="Gene3D" id="2.30.110.10">
    <property type="entry name" value="Electron Transport, Fmn-binding Protein, Chain A"/>
    <property type="match status" value="1"/>
</dbReference>
<dbReference type="InterPro" id="IPR012349">
    <property type="entry name" value="Split_barrel_FMN-bd"/>
</dbReference>
<dbReference type="GO" id="GO:0016646">
    <property type="term" value="F:oxidoreductase activity, acting on the CH-NH group of donors, NAD or NADP as acceptor"/>
    <property type="evidence" value="ECO:0007669"/>
    <property type="project" value="UniProtKB-ARBA"/>
</dbReference>
<dbReference type="Proteomes" id="UP000199309">
    <property type="component" value="Unassembled WGS sequence"/>
</dbReference>